<evidence type="ECO:0000313" key="1">
    <source>
        <dbReference type="EMBL" id="RDV29191.1"/>
    </source>
</evidence>
<reference evidence="2" key="1">
    <citation type="submission" date="2018-08" db="EMBL/GenBank/DDBJ databases">
        <authorList>
            <person name="Zhang J."/>
            <person name="Du Z.-J."/>
        </authorList>
    </citation>
    <scope>NUCLEOTIDE SEQUENCE [LARGE SCALE GENOMIC DNA]</scope>
    <source>
        <strain evidence="2">KCTC 52655</strain>
    </source>
</reference>
<dbReference type="InterPro" id="IPR012334">
    <property type="entry name" value="Pectin_lyas_fold"/>
</dbReference>
<proteinExistence type="predicted"/>
<keyword evidence="2" id="KW-1185">Reference proteome</keyword>
<organism evidence="1 2">
    <name type="scientific">Alteromonas aestuariivivens</name>
    <dbReference type="NCBI Taxonomy" id="1938339"/>
    <lineage>
        <taxon>Bacteria</taxon>
        <taxon>Pseudomonadati</taxon>
        <taxon>Pseudomonadota</taxon>
        <taxon>Gammaproteobacteria</taxon>
        <taxon>Alteromonadales</taxon>
        <taxon>Alteromonadaceae</taxon>
        <taxon>Alteromonas/Salinimonas group</taxon>
        <taxon>Alteromonas</taxon>
    </lineage>
</organism>
<dbReference type="Proteomes" id="UP000256561">
    <property type="component" value="Unassembled WGS sequence"/>
</dbReference>
<protein>
    <submittedName>
        <fullName evidence="1">Right-handed parallel beta-helix repeat-containing protein</fullName>
    </submittedName>
</protein>
<comment type="caution">
    <text evidence="1">The sequence shown here is derived from an EMBL/GenBank/DDBJ whole genome shotgun (WGS) entry which is preliminary data.</text>
</comment>
<gene>
    <name evidence="1" type="ORF">DXV75_01650</name>
</gene>
<dbReference type="EMBL" id="QRHA01000001">
    <property type="protein sequence ID" value="RDV29191.1"/>
    <property type="molecule type" value="Genomic_DNA"/>
</dbReference>
<dbReference type="OrthoDB" id="6194467at2"/>
<accession>A0A3D8MF50</accession>
<dbReference type="Gene3D" id="2.160.20.10">
    <property type="entry name" value="Single-stranded right-handed beta-helix, Pectin lyase-like"/>
    <property type="match status" value="1"/>
</dbReference>
<dbReference type="AlphaFoldDB" id="A0A3D8MF50"/>
<name>A0A3D8MF50_9ALTE</name>
<sequence length="418" mass="45791">MLSRIAGFFAIVGLLSTVVGVTAFFASDITLYQIVSKLTERGVLEPPPVQRQTEVATSVRKTFFEPRIEVPQSYRRINVNNADELLGALKQAALSNGNAAILLASGVYELQKTVYVQHDNIMVMSETGDPYDVVIKGGSGNLFRVAANHFYLDGVTLAEARNHLIQIAGESNASYPIINNCILQDAYEQFIKVSYNKHTPENTSVGGVVKNSIFQFTRGVAQNYYTGGIDALGAEGWLVEKNVFRDIASPSGHIAQHAVHFWVNSAHNRVIGNLFVDVDRAIGFGMPLPQNSAVLKYSHHGGEIAENVIYHSDNGDPFGDTAIILESASDASVHNNIVFMEHWYPNAIEYRFETSVGLRIFANRVNKSIAARTGAKATLAENSERLSQQGFLAEFNAIMDRLGIETLHESIVQSAVAE</sequence>
<dbReference type="InterPro" id="IPR011050">
    <property type="entry name" value="Pectin_lyase_fold/virulence"/>
</dbReference>
<dbReference type="SUPFAM" id="SSF51126">
    <property type="entry name" value="Pectin lyase-like"/>
    <property type="match status" value="1"/>
</dbReference>
<evidence type="ECO:0000313" key="2">
    <source>
        <dbReference type="Proteomes" id="UP000256561"/>
    </source>
</evidence>
<dbReference type="RefSeq" id="WP_115591481.1">
    <property type="nucleotide sequence ID" value="NZ_QRHA01000001.1"/>
</dbReference>